<dbReference type="Proteomes" id="UP001227192">
    <property type="component" value="Unassembled WGS sequence"/>
</dbReference>
<protein>
    <submittedName>
        <fullName evidence="1">Uncharacterized protein</fullName>
    </submittedName>
</protein>
<organism evidence="1 2">
    <name type="scientific">Penicillium thymicola</name>
    <dbReference type="NCBI Taxonomy" id="293382"/>
    <lineage>
        <taxon>Eukaryota</taxon>
        <taxon>Fungi</taxon>
        <taxon>Dikarya</taxon>
        <taxon>Ascomycota</taxon>
        <taxon>Pezizomycotina</taxon>
        <taxon>Eurotiomycetes</taxon>
        <taxon>Eurotiomycetidae</taxon>
        <taxon>Eurotiales</taxon>
        <taxon>Aspergillaceae</taxon>
        <taxon>Penicillium</taxon>
    </lineage>
</organism>
<reference evidence="1" key="1">
    <citation type="submission" date="2015-06" db="EMBL/GenBank/DDBJ databases">
        <authorList>
            <person name="Nguyen H."/>
        </authorList>
    </citation>
    <scope>NUCLEOTIDE SEQUENCE</scope>
    <source>
        <strain evidence="1">DAOM 180753</strain>
    </source>
</reference>
<reference evidence="1" key="2">
    <citation type="journal article" date="2016" name="Fungal Biol.">
        <title>Ochratoxin A production by Penicillium thymicola.</title>
        <authorList>
            <person name="Nguyen H.D.T."/>
            <person name="McMullin D.R."/>
            <person name="Ponomareva E."/>
            <person name="Riley R."/>
            <person name="Pomraning K.R."/>
            <person name="Baker S.E."/>
            <person name="Seifert K.A."/>
        </authorList>
    </citation>
    <scope>NUCLEOTIDE SEQUENCE</scope>
    <source>
        <strain evidence="1">DAOM 180753</strain>
    </source>
</reference>
<comment type="caution">
    <text evidence="1">The sequence shown here is derived from an EMBL/GenBank/DDBJ whole genome shotgun (WGS) entry which is preliminary data.</text>
</comment>
<sequence>MESGWPSSLFLRFPSSISFFQSLLMECESTPCSCPTLLRIRGKHVFSLGRGFHRRVSGSCCPADCSDLSD</sequence>
<evidence type="ECO:0000313" key="1">
    <source>
        <dbReference type="EMBL" id="KAJ9493188.1"/>
    </source>
</evidence>
<accession>A0AAI9TW65</accession>
<keyword evidence="2" id="KW-1185">Reference proteome</keyword>
<evidence type="ECO:0000313" key="2">
    <source>
        <dbReference type="Proteomes" id="UP001227192"/>
    </source>
</evidence>
<dbReference type="AlphaFoldDB" id="A0AAI9TW65"/>
<dbReference type="EMBL" id="LACB01000001">
    <property type="protein sequence ID" value="KAJ9493188.1"/>
    <property type="molecule type" value="Genomic_DNA"/>
</dbReference>
<proteinExistence type="predicted"/>
<name>A0AAI9TW65_PENTH</name>
<gene>
    <name evidence="1" type="ORF">VN97_g15</name>
</gene>